<feature type="non-terminal residue" evidence="1">
    <location>
        <position position="1"/>
    </location>
</feature>
<dbReference type="AlphaFoldDB" id="A0A6A6EJX2"/>
<feature type="non-terminal residue" evidence="1">
    <location>
        <position position="72"/>
    </location>
</feature>
<sequence length="72" mass="8355">FEKVQRKVEELEILPEDTWNINKCGCRIGVAKNQYIYTRHGRDVVIPYSTNRELIILVEYCSAASDVIKLIV</sequence>
<dbReference type="OrthoDB" id="3780530at2759"/>
<dbReference type="Proteomes" id="UP000800200">
    <property type="component" value="Unassembled WGS sequence"/>
</dbReference>
<reference evidence="1" key="1">
    <citation type="journal article" date="2020" name="Stud. Mycol.">
        <title>101 Dothideomycetes genomes: a test case for predicting lifestyles and emergence of pathogens.</title>
        <authorList>
            <person name="Haridas S."/>
            <person name="Albert R."/>
            <person name="Binder M."/>
            <person name="Bloem J."/>
            <person name="Labutti K."/>
            <person name="Salamov A."/>
            <person name="Andreopoulos B."/>
            <person name="Baker S."/>
            <person name="Barry K."/>
            <person name="Bills G."/>
            <person name="Bluhm B."/>
            <person name="Cannon C."/>
            <person name="Castanera R."/>
            <person name="Culley D."/>
            <person name="Daum C."/>
            <person name="Ezra D."/>
            <person name="Gonzalez J."/>
            <person name="Henrissat B."/>
            <person name="Kuo A."/>
            <person name="Liang C."/>
            <person name="Lipzen A."/>
            <person name="Lutzoni F."/>
            <person name="Magnuson J."/>
            <person name="Mondo S."/>
            <person name="Nolan M."/>
            <person name="Ohm R."/>
            <person name="Pangilinan J."/>
            <person name="Park H.-J."/>
            <person name="Ramirez L."/>
            <person name="Alfaro M."/>
            <person name="Sun H."/>
            <person name="Tritt A."/>
            <person name="Yoshinaga Y."/>
            <person name="Zwiers L.-H."/>
            <person name="Turgeon B."/>
            <person name="Goodwin S."/>
            <person name="Spatafora J."/>
            <person name="Crous P."/>
            <person name="Grigoriev I."/>
        </authorList>
    </citation>
    <scope>NUCLEOTIDE SEQUENCE</scope>
    <source>
        <strain evidence="1">CBS 207.26</strain>
    </source>
</reference>
<evidence type="ECO:0000313" key="1">
    <source>
        <dbReference type="EMBL" id="KAF2191631.1"/>
    </source>
</evidence>
<name>A0A6A6EJX2_9PEZI</name>
<dbReference type="EMBL" id="ML994616">
    <property type="protein sequence ID" value="KAF2191631.1"/>
    <property type="molecule type" value="Genomic_DNA"/>
</dbReference>
<accession>A0A6A6EJX2</accession>
<organism evidence="1 2">
    <name type="scientific">Zopfia rhizophila CBS 207.26</name>
    <dbReference type="NCBI Taxonomy" id="1314779"/>
    <lineage>
        <taxon>Eukaryota</taxon>
        <taxon>Fungi</taxon>
        <taxon>Dikarya</taxon>
        <taxon>Ascomycota</taxon>
        <taxon>Pezizomycotina</taxon>
        <taxon>Dothideomycetes</taxon>
        <taxon>Dothideomycetes incertae sedis</taxon>
        <taxon>Zopfiaceae</taxon>
        <taxon>Zopfia</taxon>
    </lineage>
</organism>
<protein>
    <submittedName>
        <fullName evidence="1">Uncharacterized protein</fullName>
    </submittedName>
</protein>
<evidence type="ECO:0000313" key="2">
    <source>
        <dbReference type="Proteomes" id="UP000800200"/>
    </source>
</evidence>
<proteinExistence type="predicted"/>
<gene>
    <name evidence="1" type="ORF">K469DRAFT_490095</name>
</gene>
<keyword evidence="2" id="KW-1185">Reference proteome</keyword>